<evidence type="ECO:0000313" key="1">
    <source>
        <dbReference type="EMBL" id="TCP40149.1"/>
    </source>
</evidence>
<dbReference type="PROSITE" id="PS51257">
    <property type="entry name" value="PROKAR_LIPOPROTEIN"/>
    <property type="match status" value="1"/>
</dbReference>
<dbReference type="OrthoDB" id="8479681at2"/>
<dbReference type="EMBL" id="SLXP01000008">
    <property type="protein sequence ID" value="TCP40149.1"/>
    <property type="molecule type" value="Genomic_DNA"/>
</dbReference>
<name>A0A4R2PW15_9RHOB</name>
<dbReference type="RefSeq" id="WP_132462968.1">
    <property type="nucleotide sequence ID" value="NZ_SLXP01000008.1"/>
</dbReference>
<comment type="caution">
    <text evidence="1">The sequence shown here is derived from an EMBL/GenBank/DDBJ whole genome shotgun (WGS) entry which is preliminary data.</text>
</comment>
<dbReference type="InterPro" id="IPR021959">
    <property type="entry name" value="DUF3576"/>
</dbReference>
<dbReference type="Pfam" id="PF12100">
    <property type="entry name" value="DUF3576"/>
    <property type="match status" value="1"/>
</dbReference>
<dbReference type="AlphaFoldDB" id="A0A4R2PW15"/>
<dbReference type="Proteomes" id="UP000294835">
    <property type="component" value="Unassembled WGS sequence"/>
</dbReference>
<protein>
    <submittedName>
        <fullName evidence="1">Uncharacterized protein DUF3576</fullName>
    </submittedName>
</protein>
<accession>A0A4R2PW15</accession>
<gene>
    <name evidence="1" type="ORF">EV662_10823</name>
</gene>
<evidence type="ECO:0000313" key="2">
    <source>
        <dbReference type="Proteomes" id="UP000294835"/>
    </source>
</evidence>
<reference evidence="1 2" key="1">
    <citation type="submission" date="2019-03" db="EMBL/GenBank/DDBJ databases">
        <title>Genomic Encyclopedia of Type Strains, Phase IV (KMG-IV): sequencing the most valuable type-strain genomes for metagenomic binning, comparative biology and taxonomic classification.</title>
        <authorList>
            <person name="Goeker M."/>
        </authorList>
    </citation>
    <scope>NUCLEOTIDE SEQUENCE [LARGE SCALE GENOMIC DNA]</scope>
    <source>
        <strain evidence="1 2">DSM 18063</strain>
    </source>
</reference>
<proteinExistence type="predicted"/>
<sequence length="187" mass="20177">MTFHRIARGALIGTIAVGLSGCGGGLGGMFGGQSEPRVLTPEESAERQSARDANIARQYENTPMAEIERDRARRGSIFDLFTNADDPNTTVEVNKYLWQASLEVLNFLPIRSVDPFSGVIVTGYGTPPGGGRAYRATVYVQDPALDARSLKVALQSRGGPVDAATVRAVEDAILTRARQIRIRDSKL</sequence>
<organism evidence="1 2">
    <name type="scientific">Rhodovulum marinum</name>
    <dbReference type="NCBI Taxonomy" id="320662"/>
    <lineage>
        <taxon>Bacteria</taxon>
        <taxon>Pseudomonadati</taxon>
        <taxon>Pseudomonadota</taxon>
        <taxon>Alphaproteobacteria</taxon>
        <taxon>Rhodobacterales</taxon>
        <taxon>Paracoccaceae</taxon>
        <taxon>Rhodovulum</taxon>
    </lineage>
</organism>
<keyword evidence="2" id="KW-1185">Reference proteome</keyword>